<evidence type="ECO:0000256" key="2">
    <source>
        <dbReference type="ARBA" id="ARBA00022857"/>
    </source>
</evidence>
<protein>
    <submittedName>
        <fullName evidence="5">Epidermal retinol dehydrogenase 2</fullName>
    </submittedName>
</protein>
<comment type="similarity">
    <text evidence="1 4">Belongs to the short-chain dehydrogenases/reductases (SDR) family.</text>
</comment>
<dbReference type="RefSeq" id="XP_073561015.1">
    <property type="nucleotide sequence ID" value="XM_073700088.1"/>
</dbReference>
<evidence type="ECO:0000256" key="3">
    <source>
        <dbReference type="ARBA" id="ARBA00023002"/>
    </source>
</evidence>
<dbReference type="InterPro" id="IPR020904">
    <property type="entry name" value="Sc_DH/Rdtase_CS"/>
</dbReference>
<dbReference type="PRINTS" id="PR00081">
    <property type="entry name" value="GDHRDH"/>
</dbReference>
<proteinExistence type="inferred from homology"/>
<sequence length="396" mass="43469">MPMHKGILPREGLCADVILKLVRRTLLNPNLLLPLILLARYTKKGQDLSILHPKAARRLRLLFYVAVARGLSGWFSDRVRNNWVGDKYDWSKEIVLITGGAAGIGAAIVKLLDELKVRVVVLDVQRMTYAACKSTPVLCRSGHRTPAALHCRADNDSTASRVSHFYCDIRSPANLAAVAERVVGQIGHPTVVVNNAGVCRGKTILDATPEDVRFTFDVNALAPFWVTKTFLPHMIAQNHGMVVTVSSFASWLTVPNMVDYAASKAAVMSFHEGLSAELKTRYDAPRVRTVIVHPGATKTPLFAGFSQGPRFLLPEQEPESVAEAVVKQILSGRSGQVIMPEAGGMLPALRAYPDWRSYRARSRGQKSMLNFKGRQVIEDVAAPFETHDSVQPVSTA</sequence>
<organism evidence="5 6">
    <name type="scientific">Trichoderma ghanense</name>
    <dbReference type="NCBI Taxonomy" id="65468"/>
    <lineage>
        <taxon>Eukaryota</taxon>
        <taxon>Fungi</taxon>
        <taxon>Dikarya</taxon>
        <taxon>Ascomycota</taxon>
        <taxon>Pezizomycotina</taxon>
        <taxon>Sordariomycetes</taxon>
        <taxon>Hypocreomycetidae</taxon>
        <taxon>Hypocreales</taxon>
        <taxon>Hypocreaceae</taxon>
        <taxon>Trichoderma</taxon>
    </lineage>
</organism>
<dbReference type="GeneID" id="300574538"/>
<dbReference type="SUPFAM" id="SSF51735">
    <property type="entry name" value="NAD(P)-binding Rossmann-fold domains"/>
    <property type="match status" value="1"/>
</dbReference>
<dbReference type="EMBL" id="PPTA01000003">
    <property type="protein sequence ID" value="TFB04814.1"/>
    <property type="molecule type" value="Genomic_DNA"/>
</dbReference>
<dbReference type="PROSITE" id="PS00061">
    <property type="entry name" value="ADH_SHORT"/>
    <property type="match status" value="1"/>
</dbReference>
<evidence type="ECO:0000256" key="1">
    <source>
        <dbReference type="ARBA" id="ARBA00006484"/>
    </source>
</evidence>
<dbReference type="InterPro" id="IPR002347">
    <property type="entry name" value="SDR_fam"/>
</dbReference>
<dbReference type="Pfam" id="PF00106">
    <property type="entry name" value="adh_short"/>
    <property type="match status" value="1"/>
</dbReference>
<dbReference type="InterPro" id="IPR036291">
    <property type="entry name" value="NAD(P)-bd_dom_sf"/>
</dbReference>
<accession>A0ABY2HAY3</accession>
<gene>
    <name evidence="5" type="ORF">CCMA1212_002713</name>
</gene>
<evidence type="ECO:0000313" key="6">
    <source>
        <dbReference type="Proteomes" id="UP001642720"/>
    </source>
</evidence>
<name>A0ABY2HAY3_9HYPO</name>
<dbReference type="Gene3D" id="3.40.50.720">
    <property type="entry name" value="NAD(P)-binding Rossmann-like Domain"/>
    <property type="match status" value="1"/>
</dbReference>
<keyword evidence="2" id="KW-0521">NADP</keyword>
<keyword evidence="3" id="KW-0560">Oxidoreductase</keyword>
<dbReference type="Proteomes" id="UP001642720">
    <property type="component" value="Unassembled WGS sequence"/>
</dbReference>
<reference evidence="5 6" key="1">
    <citation type="submission" date="2018-01" db="EMBL/GenBank/DDBJ databases">
        <title>Genome characterization of the sugarcane-associated fungus Trichoderma ghanense CCMA-1212 and their application in lignocelulose bioconversion.</title>
        <authorList>
            <person name="Steindorff A.S."/>
            <person name="Mendes T.D."/>
            <person name="Vilela E.S.D."/>
            <person name="Rodrigues D.S."/>
            <person name="Formighieri E.F."/>
            <person name="Melo I.S."/>
            <person name="Favaro L.C.L."/>
        </authorList>
    </citation>
    <scope>NUCLEOTIDE SEQUENCE [LARGE SCALE GENOMIC DNA]</scope>
    <source>
        <strain evidence="5 6">CCMA-1212</strain>
    </source>
</reference>
<evidence type="ECO:0000313" key="5">
    <source>
        <dbReference type="EMBL" id="TFB04814.1"/>
    </source>
</evidence>
<dbReference type="PRINTS" id="PR00080">
    <property type="entry name" value="SDRFAMILY"/>
</dbReference>
<keyword evidence="6" id="KW-1185">Reference proteome</keyword>
<dbReference type="PANTHER" id="PTHR24322">
    <property type="entry name" value="PKSB"/>
    <property type="match status" value="1"/>
</dbReference>
<evidence type="ECO:0000256" key="4">
    <source>
        <dbReference type="RuleBase" id="RU000363"/>
    </source>
</evidence>
<dbReference type="PANTHER" id="PTHR24322:SF736">
    <property type="entry name" value="RETINOL DEHYDROGENASE 10"/>
    <property type="match status" value="1"/>
</dbReference>
<comment type="caution">
    <text evidence="5">The sequence shown here is derived from an EMBL/GenBank/DDBJ whole genome shotgun (WGS) entry which is preliminary data.</text>
</comment>